<dbReference type="EMBL" id="CM037159">
    <property type="protein sequence ID" value="KAH7865937.1"/>
    <property type="molecule type" value="Genomic_DNA"/>
</dbReference>
<organism evidence="1 2">
    <name type="scientific">Vaccinium darrowii</name>
    <dbReference type="NCBI Taxonomy" id="229202"/>
    <lineage>
        <taxon>Eukaryota</taxon>
        <taxon>Viridiplantae</taxon>
        <taxon>Streptophyta</taxon>
        <taxon>Embryophyta</taxon>
        <taxon>Tracheophyta</taxon>
        <taxon>Spermatophyta</taxon>
        <taxon>Magnoliopsida</taxon>
        <taxon>eudicotyledons</taxon>
        <taxon>Gunneridae</taxon>
        <taxon>Pentapetalae</taxon>
        <taxon>asterids</taxon>
        <taxon>Ericales</taxon>
        <taxon>Ericaceae</taxon>
        <taxon>Vaccinioideae</taxon>
        <taxon>Vaccinieae</taxon>
        <taxon>Vaccinium</taxon>
    </lineage>
</organism>
<proteinExistence type="predicted"/>
<keyword evidence="2" id="KW-1185">Reference proteome</keyword>
<gene>
    <name evidence="1" type="ORF">Vadar_013333</name>
</gene>
<protein>
    <submittedName>
        <fullName evidence="1">Uncharacterized protein</fullName>
    </submittedName>
</protein>
<sequence>MCQSSSFHLDLSDNQISGLIPSWICNVGVLDLHSNQLHGEIPMPPVHEYYVDYSREKGLRRAPFIASSKEAEPMSPTLDGRHSYSDEDEIDWLYITVTLGYIVGFGVIVRPLLYSKR</sequence>
<evidence type="ECO:0000313" key="2">
    <source>
        <dbReference type="Proteomes" id="UP000828048"/>
    </source>
</evidence>
<dbReference type="Proteomes" id="UP000828048">
    <property type="component" value="Chromosome 9"/>
</dbReference>
<evidence type="ECO:0000313" key="1">
    <source>
        <dbReference type="EMBL" id="KAH7865937.1"/>
    </source>
</evidence>
<accession>A0ACB7ZIS3</accession>
<comment type="caution">
    <text evidence="1">The sequence shown here is derived from an EMBL/GenBank/DDBJ whole genome shotgun (WGS) entry which is preliminary data.</text>
</comment>
<name>A0ACB7ZIS3_9ERIC</name>
<reference evidence="1 2" key="1">
    <citation type="journal article" date="2021" name="Hortic Res">
        <title>High-quality reference genome and annotation aids understanding of berry development for evergreen blueberry (Vaccinium darrowii).</title>
        <authorList>
            <person name="Yu J."/>
            <person name="Hulse-Kemp A.M."/>
            <person name="Babiker E."/>
            <person name="Staton M."/>
        </authorList>
    </citation>
    <scope>NUCLEOTIDE SEQUENCE [LARGE SCALE GENOMIC DNA]</scope>
    <source>
        <strain evidence="2">cv. NJ 8807/NJ 8810</strain>
        <tissue evidence="1">Young leaf</tissue>
    </source>
</reference>